<dbReference type="EMBL" id="SWKU01000009">
    <property type="protein sequence ID" value="KAF3003689.1"/>
    <property type="molecule type" value="Genomic_DNA"/>
</dbReference>
<dbReference type="Proteomes" id="UP000801428">
    <property type="component" value="Unassembled WGS sequence"/>
</dbReference>
<feature type="region of interest" description="Disordered" evidence="1">
    <location>
        <begin position="137"/>
        <end position="191"/>
    </location>
</feature>
<protein>
    <submittedName>
        <fullName evidence="2">Uncharacterized protein</fullName>
    </submittedName>
</protein>
<proteinExistence type="predicted"/>
<organism evidence="2 3">
    <name type="scientific">Curvularia kusanoi</name>
    <name type="common">Cochliobolus kusanoi</name>
    <dbReference type="NCBI Taxonomy" id="90978"/>
    <lineage>
        <taxon>Eukaryota</taxon>
        <taxon>Fungi</taxon>
        <taxon>Dikarya</taxon>
        <taxon>Ascomycota</taxon>
        <taxon>Pezizomycotina</taxon>
        <taxon>Dothideomycetes</taxon>
        <taxon>Pleosporomycetidae</taxon>
        <taxon>Pleosporales</taxon>
        <taxon>Pleosporineae</taxon>
        <taxon>Pleosporaceae</taxon>
        <taxon>Curvularia</taxon>
    </lineage>
</organism>
<accession>A0A9P4W9B5</accession>
<feature type="compositionally biased region" description="Basic residues" evidence="1">
    <location>
        <begin position="156"/>
        <end position="169"/>
    </location>
</feature>
<name>A0A9P4W9B5_CURKU</name>
<evidence type="ECO:0000313" key="2">
    <source>
        <dbReference type="EMBL" id="KAF3003689.1"/>
    </source>
</evidence>
<dbReference type="AlphaFoldDB" id="A0A9P4W9B5"/>
<keyword evidence="3" id="KW-1185">Reference proteome</keyword>
<feature type="region of interest" description="Disordered" evidence="1">
    <location>
        <begin position="28"/>
        <end position="58"/>
    </location>
</feature>
<evidence type="ECO:0000313" key="3">
    <source>
        <dbReference type="Proteomes" id="UP000801428"/>
    </source>
</evidence>
<gene>
    <name evidence="2" type="ORF">E8E13_008755</name>
</gene>
<sequence length="191" mass="20461">MPNSKQAMSTRTDDHKLWIGDALLDTLGPEPVPLQATPGETTPVGSGRMPTTEPNQISASDSKALLDFLNRETADRLAEEAAAVIAQEIDPQITQGIAVIVSEVINPPMTGKTAGHTVQEAGPHIAQDISEVIDEASAMSLEAPNADPIKGEDGKKKKRKKRGKKKKKTQQGVDSGEPQAVPSDARTDWYF</sequence>
<evidence type="ECO:0000256" key="1">
    <source>
        <dbReference type="SAM" id="MobiDB-lite"/>
    </source>
</evidence>
<comment type="caution">
    <text evidence="2">The sequence shown here is derived from an EMBL/GenBank/DDBJ whole genome shotgun (WGS) entry which is preliminary data.</text>
</comment>
<reference evidence="2" key="1">
    <citation type="submission" date="2019-04" db="EMBL/GenBank/DDBJ databases">
        <title>Sequencing of skin fungus with MAO and IRED activity.</title>
        <authorList>
            <person name="Marsaioli A.J."/>
            <person name="Bonatto J.M.C."/>
            <person name="Reis Junior O."/>
        </authorList>
    </citation>
    <scope>NUCLEOTIDE SEQUENCE</scope>
    <source>
        <strain evidence="2">30M1</strain>
    </source>
</reference>